<dbReference type="PANTHER" id="PTHR12110:SF21">
    <property type="entry name" value="XYLOSE ISOMERASE-LIKE TIM BARREL DOMAIN-CONTAINING PROTEIN"/>
    <property type="match status" value="1"/>
</dbReference>
<evidence type="ECO:0000313" key="5">
    <source>
        <dbReference type="Proteomes" id="UP000541033"/>
    </source>
</evidence>
<dbReference type="Gene3D" id="3.20.20.150">
    <property type="entry name" value="Divalent-metal-dependent TIM barrel enzymes"/>
    <property type="match status" value="1"/>
</dbReference>
<comment type="caution">
    <text evidence="4">The sequence shown here is derived from an EMBL/GenBank/DDBJ whole genome shotgun (WGS) entry which is preliminary data.</text>
</comment>
<evidence type="ECO:0000259" key="3">
    <source>
        <dbReference type="PROSITE" id="PS51819"/>
    </source>
</evidence>
<keyword evidence="4" id="KW-0670">Pyruvate</keyword>
<gene>
    <name evidence="4" type="ORF">FHX76_001159</name>
</gene>
<name>A0A7X5R0D6_9MICO</name>
<sequence>MKTSIATVCIGGTLEAKLAATAAAGFDGIEVFENDLIGSDLSPEDIRSMCGDLGLSIDLYQPFRDFEGVTEEQLVKNLRRAERKFELMHRLGTDTILVCSNVATATDSSDSLAVDQLGRLGELAAKHEVKVAYEALAWGKHVSRFLHSWRIVEAVNHANVGVCLDSFHILSRGDDPAGIAAIPGDKIFFCQLADAPALSMDVLSWSRHYRLFPGEGAWDLPAFVSRVLDTGYAGPLSLEVFNDVFRQTDPFVTAKEAYRSLVSLDESVQASRGQALGSTVDAAGSAIPSAPASSGLSFIELSEGLSHETPQLLNALGFQDVGLHRRKNVSLWTRDGVNVVVNHDLVGPAAIASLGVDVPDVAAASQRAAALHAEVTPRDEAGDEDSMAGFVTPDGTKLFFSADKRRWRSEFPPAPEGDASQTAPTRFDGFDHIALMQPWQRADEAVLFYRSVLGLSGAGSLDVPGVRGLVQSRTLESPGSAIRLALNVPPGEPNVETILPVHFALACTNLVATVRELKAAGVQLLPIPRNYYDDLQARFDLTDEEIETYQSLDILFDRDASGSFLQAYTTTGGNLFIELVERQDGYTGYGAANAPVRMASQQRRTTA</sequence>
<dbReference type="SUPFAM" id="SSF51658">
    <property type="entry name" value="Xylose isomerase-like"/>
    <property type="match status" value="1"/>
</dbReference>
<feature type="binding site" evidence="2">
    <location>
        <position position="239"/>
    </location>
    <ligand>
        <name>a divalent metal cation</name>
        <dbReference type="ChEBI" id="CHEBI:60240"/>
        <note>catalytic</note>
    </ligand>
</feature>
<dbReference type="InterPro" id="IPR050312">
    <property type="entry name" value="IolE/XylAMocC-like"/>
</dbReference>
<keyword evidence="2" id="KW-0479">Metal-binding</keyword>
<dbReference type="Pfam" id="PF01261">
    <property type="entry name" value="AP_endonuc_2"/>
    <property type="match status" value="1"/>
</dbReference>
<dbReference type="GO" id="GO:0046565">
    <property type="term" value="F:3-dehydroshikimate dehydratase activity"/>
    <property type="evidence" value="ECO:0007669"/>
    <property type="project" value="UniProtKB-UniRule"/>
</dbReference>
<dbReference type="InterPro" id="IPR043700">
    <property type="entry name" value="DSD"/>
</dbReference>
<keyword evidence="5" id="KW-1185">Reference proteome</keyword>
<dbReference type="InterPro" id="IPR013022">
    <property type="entry name" value="Xyl_isomerase-like_TIM-brl"/>
</dbReference>
<dbReference type="GO" id="GO:0046279">
    <property type="term" value="P:3,4-dihydroxybenzoate biosynthetic process"/>
    <property type="evidence" value="ECO:0007669"/>
    <property type="project" value="UniProtKB-UniRule"/>
</dbReference>
<feature type="binding site" evidence="2">
    <location>
        <position position="191"/>
    </location>
    <ligand>
        <name>a divalent metal cation</name>
        <dbReference type="ChEBI" id="CHEBI:60240"/>
        <note>catalytic</note>
    </ligand>
</feature>
<dbReference type="PANTHER" id="PTHR12110">
    <property type="entry name" value="HYDROXYPYRUVATE ISOMERASE"/>
    <property type="match status" value="1"/>
</dbReference>
<dbReference type="GO" id="GO:0046872">
    <property type="term" value="F:metal ion binding"/>
    <property type="evidence" value="ECO:0007669"/>
    <property type="project" value="UniProtKB-UniRule"/>
</dbReference>
<feature type="binding site" evidence="2">
    <location>
        <position position="578"/>
    </location>
    <ligand>
        <name>Mg(2+)</name>
        <dbReference type="ChEBI" id="CHEBI:18420"/>
    </ligand>
</feature>
<protein>
    <recommendedName>
        <fullName evidence="2">3-dehydroshikimate dehydratase</fullName>
        <shortName evidence="2">DSD</shortName>
        <ecNumber evidence="2">4.2.1.118</ecNumber>
    </recommendedName>
</protein>
<accession>A0A7X5R0D6</accession>
<dbReference type="HAMAP" id="MF_02238">
    <property type="entry name" value="DSD"/>
    <property type="match status" value="1"/>
</dbReference>
<comment type="function">
    <text evidence="2">Catalyzes the conversion of 3-dehydroshikimate to protocatechuate (3,4-dihydroxybenzoate), a common intermediate of quinate and shikimate degradation pathways.</text>
</comment>
<evidence type="ECO:0000313" key="4">
    <source>
        <dbReference type="EMBL" id="NIH53291.1"/>
    </source>
</evidence>
<proteinExistence type="inferred from homology"/>
<dbReference type="GO" id="GO:0051213">
    <property type="term" value="F:dioxygenase activity"/>
    <property type="evidence" value="ECO:0007669"/>
    <property type="project" value="UniProtKB-KW"/>
</dbReference>
<dbReference type="InterPro" id="IPR037523">
    <property type="entry name" value="VOC_core"/>
</dbReference>
<comment type="catalytic activity">
    <reaction evidence="2">
        <text>3-dehydroshikimate = 3,4-dihydroxybenzoate + H2O</text>
        <dbReference type="Rhea" id="RHEA:24848"/>
        <dbReference type="ChEBI" id="CHEBI:15377"/>
        <dbReference type="ChEBI" id="CHEBI:16630"/>
        <dbReference type="ChEBI" id="CHEBI:36241"/>
        <dbReference type="EC" id="4.2.1.118"/>
    </reaction>
</comment>
<comment type="pathway">
    <text evidence="2">Aromatic compound metabolism; 3,4-dihydroxybenzoate biosynthesis.</text>
</comment>
<feature type="binding site" evidence="2">
    <location>
        <position position="165"/>
    </location>
    <ligand>
        <name>a divalent metal cation</name>
        <dbReference type="ChEBI" id="CHEBI:60240"/>
        <note>catalytic</note>
    </ligand>
</feature>
<dbReference type="InterPro" id="IPR036237">
    <property type="entry name" value="Xyl_isomerase-like_sf"/>
</dbReference>
<dbReference type="Proteomes" id="UP000541033">
    <property type="component" value="Unassembled WGS sequence"/>
</dbReference>
<feature type="binding site" evidence="2">
    <location>
        <position position="432"/>
    </location>
    <ligand>
        <name>Mg(2+)</name>
        <dbReference type="ChEBI" id="CHEBI:18420"/>
    </ligand>
</feature>
<dbReference type="SUPFAM" id="SSF54593">
    <property type="entry name" value="Glyoxalase/Bleomycin resistance protein/Dihydroxybiphenyl dioxygenase"/>
    <property type="match status" value="1"/>
</dbReference>
<dbReference type="InterPro" id="IPR029068">
    <property type="entry name" value="Glyas_Bleomycin-R_OHBP_Dase"/>
</dbReference>
<dbReference type="EMBL" id="JAAMOX010000001">
    <property type="protein sequence ID" value="NIH53291.1"/>
    <property type="molecule type" value="Genomic_DNA"/>
</dbReference>
<keyword evidence="4" id="KW-0223">Dioxygenase</keyword>
<evidence type="ECO:0000256" key="1">
    <source>
        <dbReference type="ARBA" id="ARBA00023277"/>
    </source>
</evidence>
<reference evidence="4 5" key="1">
    <citation type="submission" date="2020-02" db="EMBL/GenBank/DDBJ databases">
        <title>Sequencing the genomes of 1000 actinobacteria strains.</title>
        <authorList>
            <person name="Klenk H.-P."/>
        </authorList>
    </citation>
    <scope>NUCLEOTIDE SEQUENCE [LARGE SCALE GENOMIC DNA]</scope>
    <source>
        <strain evidence="4 5">DSM 27960</strain>
    </source>
</reference>
<dbReference type="RefSeq" id="WP_167148785.1">
    <property type="nucleotide sequence ID" value="NZ_JAAMOX010000001.1"/>
</dbReference>
<dbReference type="Gene3D" id="3.10.180.10">
    <property type="entry name" value="2,3-Dihydroxybiphenyl 1,2-Dioxygenase, domain 1"/>
    <property type="match status" value="2"/>
</dbReference>
<dbReference type="UniPathway" id="UPA00088"/>
<feature type="binding site" evidence="2">
    <location>
        <position position="502"/>
    </location>
    <ligand>
        <name>Mg(2+)</name>
        <dbReference type="ChEBI" id="CHEBI:18420"/>
    </ligand>
</feature>
<comment type="cofactor">
    <cofactor evidence="2">
        <name>a divalent metal cation</name>
        <dbReference type="ChEBI" id="CHEBI:60240"/>
    </cofactor>
</comment>
<keyword evidence="2" id="KW-0456">Lyase</keyword>
<keyword evidence="1" id="KW-0119">Carbohydrate metabolism</keyword>
<dbReference type="EC" id="4.2.1.118" evidence="2"/>
<organism evidence="4 5">
    <name type="scientific">Lysinibacter cavernae</name>
    <dbReference type="NCBI Taxonomy" id="1640652"/>
    <lineage>
        <taxon>Bacteria</taxon>
        <taxon>Bacillati</taxon>
        <taxon>Actinomycetota</taxon>
        <taxon>Actinomycetes</taxon>
        <taxon>Micrococcales</taxon>
        <taxon>Microbacteriaceae</taxon>
        <taxon>Lysinibacter</taxon>
    </lineage>
</organism>
<evidence type="ECO:0000256" key="2">
    <source>
        <dbReference type="HAMAP-Rule" id="MF_02238"/>
    </source>
</evidence>
<feature type="domain" description="VOC" evidence="3">
    <location>
        <begin position="429"/>
        <end position="570"/>
    </location>
</feature>
<keyword evidence="4" id="KW-0560">Oxidoreductase</keyword>
<dbReference type="PROSITE" id="PS51819">
    <property type="entry name" value="VOC"/>
    <property type="match status" value="1"/>
</dbReference>
<feature type="binding site" evidence="2">
    <location>
        <position position="134"/>
    </location>
    <ligand>
        <name>a divalent metal cation</name>
        <dbReference type="ChEBI" id="CHEBI:60240"/>
        <note>catalytic</note>
    </ligand>
</feature>
<dbReference type="Pfam" id="PF00903">
    <property type="entry name" value="Glyoxalase"/>
    <property type="match status" value="1"/>
</dbReference>
<comment type="similarity">
    <text evidence="2">Belongs to the bacterial two-domain DSD family.</text>
</comment>
<dbReference type="InterPro" id="IPR004360">
    <property type="entry name" value="Glyas_Fos-R_dOase_dom"/>
</dbReference>
<dbReference type="AlphaFoldDB" id="A0A7X5R0D6"/>